<dbReference type="EMBL" id="CAJNOB010000020">
    <property type="protein sequence ID" value="CAF0698402.1"/>
    <property type="molecule type" value="Genomic_DNA"/>
</dbReference>
<evidence type="ECO:0000313" key="1">
    <source>
        <dbReference type="EMBL" id="CAF0698402.1"/>
    </source>
</evidence>
<name>A0A8J2BL49_9BACT</name>
<reference evidence="1" key="1">
    <citation type="submission" date="2021-02" db="EMBL/GenBank/DDBJ databases">
        <authorList>
            <person name="Cremers G."/>
            <person name="Picone N."/>
        </authorList>
    </citation>
    <scope>NUCLEOTIDE SEQUENCE</scope>
    <source>
        <strain evidence="1">PQ17</strain>
    </source>
</reference>
<protein>
    <submittedName>
        <fullName evidence="1">Uncharacterized protein</fullName>
    </submittedName>
</protein>
<keyword evidence="2" id="KW-1185">Reference proteome</keyword>
<organism evidence="1 2">
    <name type="scientific">Candidatus Methylacidithermus pantelleriae</name>
    <dbReference type="NCBI Taxonomy" id="2744239"/>
    <lineage>
        <taxon>Bacteria</taxon>
        <taxon>Pseudomonadati</taxon>
        <taxon>Verrucomicrobiota</taxon>
        <taxon>Methylacidiphilae</taxon>
        <taxon>Methylacidiphilales</taxon>
        <taxon>Methylacidiphilaceae</taxon>
        <taxon>Candidatus Methylacidithermus</taxon>
    </lineage>
</organism>
<gene>
    <name evidence="1" type="ORF">MPNT_270005</name>
</gene>
<evidence type="ECO:0000313" key="2">
    <source>
        <dbReference type="Proteomes" id="UP000663859"/>
    </source>
</evidence>
<dbReference type="AlphaFoldDB" id="A0A8J2BL49"/>
<comment type="caution">
    <text evidence="1">The sequence shown here is derived from an EMBL/GenBank/DDBJ whole genome shotgun (WGS) entry which is preliminary data.</text>
</comment>
<proteinExistence type="predicted"/>
<sequence length="62" mass="6861">MVAYWCGREAKRSRETQEGLRVLPLGVEPAGSSWVGRFGLEQKVCAGGDVLYRRSVAEECCL</sequence>
<accession>A0A8J2BL49</accession>
<dbReference type="Proteomes" id="UP000663859">
    <property type="component" value="Unassembled WGS sequence"/>
</dbReference>